<keyword evidence="3" id="KW-1185">Reference proteome</keyword>
<name>A0A418VHT0_9DEIO</name>
<dbReference type="EMBL" id="QYUJ01000004">
    <property type="protein sequence ID" value="RJF75699.1"/>
    <property type="molecule type" value="Genomic_DNA"/>
</dbReference>
<evidence type="ECO:0000313" key="3">
    <source>
        <dbReference type="Proteomes" id="UP000286287"/>
    </source>
</evidence>
<dbReference type="Proteomes" id="UP000286287">
    <property type="component" value="Unassembled WGS sequence"/>
</dbReference>
<dbReference type="SUPFAM" id="SSF81606">
    <property type="entry name" value="PP2C-like"/>
    <property type="match status" value="1"/>
</dbReference>
<dbReference type="InterPro" id="IPR001932">
    <property type="entry name" value="PPM-type_phosphatase-like_dom"/>
</dbReference>
<protein>
    <submittedName>
        <fullName evidence="2">Protein phosphatase 2C domain-containing protein</fullName>
    </submittedName>
</protein>
<evidence type="ECO:0000259" key="1">
    <source>
        <dbReference type="Pfam" id="PF13672"/>
    </source>
</evidence>
<accession>A0A418VHT0</accession>
<sequence>MVPVVVGQSEERFAEYAGRQGFTLQPGQLGRGVRLSAWRYIHASVKGTGHETTGQPCQDHHAVKLIETGRDEPLLLLVTSDGAGSAAHSEEGSAAVCEETLRWLEMRLSDGTAFLTEADGVSLVHNLRTYLLNYAEEPERQYAVRDLACTLNVAAVLPQRAWFLQVGDGAVIVQSGSSPMEVVFWPDNGEYANQTYFVTDVPDDRIHTRIVESELDRLSLMTDGLLSLALVFQQRSVHAPFFESMFRGVEALDGVDTGAYGQLQAGLSRFLNSPGVNARTSDDKTLILASQRPPVKAVPIQAVAATPGEGVTS</sequence>
<organism evidence="2 3">
    <name type="scientific">Deinococcus cavernae</name>
    <dbReference type="NCBI Taxonomy" id="2320857"/>
    <lineage>
        <taxon>Bacteria</taxon>
        <taxon>Thermotogati</taxon>
        <taxon>Deinococcota</taxon>
        <taxon>Deinococci</taxon>
        <taxon>Deinococcales</taxon>
        <taxon>Deinococcaceae</taxon>
        <taxon>Deinococcus</taxon>
    </lineage>
</organism>
<dbReference type="Pfam" id="PF13672">
    <property type="entry name" value="PP2C_2"/>
    <property type="match status" value="1"/>
</dbReference>
<feature type="domain" description="PPM-type phosphatase" evidence="1">
    <location>
        <begin position="47"/>
        <end position="253"/>
    </location>
</feature>
<comment type="caution">
    <text evidence="2">The sequence shown here is derived from an EMBL/GenBank/DDBJ whole genome shotgun (WGS) entry which is preliminary data.</text>
</comment>
<reference evidence="2 3" key="1">
    <citation type="submission" date="2018-09" db="EMBL/GenBank/DDBJ databases">
        <authorList>
            <person name="Zhu H."/>
        </authorList>
    </citation>
    <scope>NUCLEOTIDE SEQUENCE [LARGE SCALE GENOMIC DNA]</scope>
    <source>
        <strain evidence="2 3">K2S05-167</strain>
    </source>
</reference>
<evidence type="ECO:0000313" key="2">
    <source>
        <dbReference type="EMBL" id="RJF75699.1"/>
    </source>
</evidence>
<dbReference type="AlphaFoldDB" id="A0A418VHT0"/>
<proteinExistence type="predicted"/>
<gene>
    <name evidence="2" type="ORF">D3875_01235</name>
</gene>
<dbReference type="Gene3D" id="3.60.40.10">
    <property type="entry name" value="PPM-type phosphatase domain"/>
    <property type="match status" value="1"/>
</dbReference>
<dbReference type="InterPro" id="IPR036457">
    <property type="entry name" value="PPM-type-like_dom_sf"/>
</dbReference>